<evidence type="ECO:0000313" key="3">
    <source>
        <dbReference type="Proteomes" id="UP000014174"/>
    </source>
</evidence>
<gene>
    <name evidence="2" type="ORF">ADIARSV_2818</name>
</gene>
<comment type="caution">
    <text evidence="2">The sequence shown here is derived from an EMBL/GenBank/DDBJ whole genome shotgun (WGS) entry which is preliminary data.</text>
</comment>
<dbReference type="Proteomes" id="UP000014174">
    <property type="component" value="Unassembled WGS sequence"/>
</dbReference>
<organism evidence="2 3">
    <name type="scientific">Arcticibacter svalbardensis MN12-7</name>
    <dbReference type="NCBI Taxonomy" id="1150600"/>
    <lineage>
        <taxon>Bacteria</taxon>
        <taxon>Pseudomonadati</taxon>
        <taxon>Bacteroidota</taxon>
        <taxon>Sphingobacteriia</taxon>
        <taxon>Sphingobacteriales</taxon>
        <taxon>Sphingobacteriaceae</taxon>
        <taxon>Arcticibacter</taxon>
    </lineage>
</organism>
<dbReference type="PATRIC" id="fig|1150600.3.peg.2790"/>
<dbReference type="eggNOG" id="ENOG502Z956">
    <property type="taxonomic scope" value="Bacteria"/>
</dbReference>
<reference evidence="2 3" key="1">
    <citation type="journal article" date="2013" name="Genome Announc.">
        <title>Draft Genome Sequence of Arcticibacter svalbardensis Strain MN12-7T, a Member of the Family Sphingobacteriaceae Isolated from an Arctic Soil Sample.</title>
        <authorList>
            <person name="Shivaji S."/>
            <person name="Ara S."/>
            <person name="Prasad S."/>
            <person name="Manasa B.P."/>
            <person name="Begum Z."/>
            <person name="Singh A."/>
            <person name="Kumar Pinnaka A."/>
        </authorList>
    </citation>
    <scope>NUCLEOTIDE SEQUENCE [LARGE SCALE GENOMIC DNA]</scope>
    <source>
        <strain evidence="2 3">MN12-7</strain>
    </source>
</reference>
<dbReference type="STRING" id="1150600.ADIARSV_2818"/>
<evidence type="ECO:0000259" key="1">
    <source>
        <dbReference type="Pfam" id="PF18922"/>
    </source>
</evidence>
<accession>R9GYC1</accession>
<sequence length="203" mass="24353">MAVERFNAEFFDGIDGYNKLMMSLDLYERFKNSTYLLIYQTDAFVFKDDLQYWCDRNYDYIGAPWPFDVTGWLDAGYPREVIRYHKIFGRKKVSSVGNGGLSLRKTSSFINNLRFFKPFMKRWKFNEDMFFSHYVNAMNPFFKIPKIKIARRFAFDVNPAEFLELNDHELPFGCHGWYRDDSDYEGNLLFWKKFIEAYGYSLP</sequence>
<proteinExistence type="predicted"/>
<feature type="domain" description="DUF5672" evidence="1">
    <location>
        <begin position="2"/>
        <end position="175"/>
    </location>
</feature>
<name>R9GYC1_9SPHI</name>
<dbReference type="InterPro" id="IPR043729">
    <property type="entry name" value="DUF5672"/>
</dbReference>
<dbReference type="AlphaFoldDB" id="R9GYC1"/>
<keyword evidence="3" id="KW-1185">Reference proteome</keyword>
<protein>
    <recommendedName>
        <fullName evidence="1">DUF5672 domain-containing protein</fullName>
    </recommendedName>
</protein>
<evidence type="ECO:0000313" key="2">
    <source>
        <dbReference type="EMBL" id="EOR93984.1"/>
    </source>
</evidence>
<dbReference type="EMBL" id="AQPN01000100">
    <property type="protein sequence ID" value="EOR93984.1"/>
    <property type="molecule type" value="Genomic_DNA"/>
</dbReference>
<dbReference type="Pfam" id="PF18922">
    <property type="entry name" value="DUF5672"/>
    <property type="match status" value="1"/>
</dbReference>